<sequence>MLKLTSFSEVTPRSKTYGLSVIASMNNKFVALVTAKSEPMYELILGQLT</sequence>
<gene>
    <name evidence="1" type="ORF">LDI01_18360</name>
</gene>
<evidence type="ECO:0000313" key="2">
    <source>
        <dbReference type="Proteomes" id="UP000321409"/>
    </source>
</evidence>
<accession>A0ABQ0XFY4</accession>
<reference evidence="1 2" key="1">
    <citation type="submission" date="2019-07" db="EMBL/GenBank/DDBJ databases">
        <title>Whole genome shotgun sequence of Lactobacillus diolivorans NBRC 107869.</title>
        <authorList>
            <person name="Hosoyama A."/>
            <person name="Uohara A."/>
            <person name="Ohji S."/>
            <person name="Ichikawa N."/>
        </authorList>
    </citation>
    <scope>NUCLEOTIDE SEQUENCE [LARGE SCALE GENOMIC DNA]</scope>
    <source>
        <strain evidence="1 2">NBRC 107869</strain>
    </source>
</reference>
<proteinExistence type="predicted"/>
<organism evidence="1 2">
    <name type="scientific">Lentilactobacillus diolivorans</name>
    <dbReference type="NCBI Taxonomy" id="179838"/>
    <lineage>
        <taxon>Bacteria</taxon>
        <taxon>Bacillati</taxon>
        <taxon>Bacillota</taxon>
        <taxon>Bacilli</taxon>
        <taxon>Lactobacillales</taxon>
        <taxon>Lactobacillaceae</taxon>
        <taxon>Lentilactobacillus</taxon>
    </lineage>
</organism>
<dbReference type="Proteomes" id="UP000321409">
    <property type="component" value="Unassembled WGS sequence"/>
</dbReference>
<name>A0ABQ0XFY4_9LACO</name>
<comment type="caution">
    <text evidence="1">The sequence shown here is derived from an EMBL/GenBank/DDBJ whole genome shotgun (WGS) entry which is preliminary data.</text>
</comment>
<protein>
    <submittedName>
        <fullName evidence="1">Uncharacterized protein</fullName>
    </submittedName>
</protein>
<keyword evidence="2" id="KW-1185">Reference proteome</keyword>
<dbReference type="EMBL" id="BKAB01000028">
    <property type="protein sequence ID" value="GEP24243.1"/>
    <property type="molecule type" value="Genomic_DNA"/>
</dbReference>
<evidence type="ECO:0000313" key="1">
    <source>
        <dbReference type="EMBL" id="GEP24243.1"/>
    </source>
</evidence>